<sequence>MSYGAMIDVNGNPFITPNSTPFALYKKTTHSGSGGMTGSVYIPVPNDIPCMVFAKTTETNTGTGIAAYRFTSGPNSGNVYFTAQNSSGENFTATVYIFGIFTQTLPDWGMAIWDAAGKLILTNETKVLSDLRTVGTPGQAGGGINIDTGSLLSGSWAVSPRRLGAIISEQIVGGIPQRYTIDLYTTANYNGSRTRIRAAGYNTVPGSQTGSINTGVTAVAINTSNYD</sequence>
<accession>A0A291AXQ5</accession>
<proteinExistence type="predicted"/>
<name>A0A291AXQ5_9CAUD</name>
<gene>
    <name evidence="1" type="ORF">Sf12_gp37</name>
</gene>
<keyword evidence="2" id="KW-1185">Reference proteome</keyword>
<evidence type="ECO:0000313" key="2">
    <source>
        <dbReference type="Proteomes" id="UP000222681"/>
    </source>
</evidence>
<protein>
    <submittedName>
        <fullName evidence="1">Uncharacterized protein</fullName>
    </submittedName>
</protein>
<dbReference type="EMBL" id="MF158039">
    <property type="protein sequence ID" value="ATE85763.1"/>
    <property type="molecule type" value="Genomic_DNA"/>
</dbReference>
<dbReference type="Proteomes" id="UP000222681">
    <property type="component" value="Segment"/>
</dbReference>
<evidence type="ECO:0000313" key="1">
    <source>
        <dbReference type="EMBL" id="ATE85763.1"/>
    </source>
</evidence>
<reference evidence="1 2" key="1">
    <citation type="submission" date="2017-05" db="EMBL/GenBank/DDBJ databases">
        <title>The isolation and characterization of 16 novel Shigella-infecting phages from the environment.</title>
        <authorList>
            <person name="Doore S.M."/>
            <person name="Schrad J.R."/>
            <person name="Dover J.A."/>
            <person name="Parent K.N."/>
        </authorList>
    </citation>
    <scope>NUCLEOTIDE SEQUENCE [LARGE SCALE GENOMIC DNA]</scope>
</reference>
<organism evidence="1 2">
    <name type="scientific">Shigella phage Sf12</name>
    <dbReference type="NCBI Taxonomy" id="2024315"/>
    <lineage>
        <taxon>Viruses</taxon>
        <taxon>Duplodnaviria</taxon>
        <taxon>Heunggongvirae</taxon>
        <taxon>Uroviricota</taxon>
        <taxon>Caudoviricetes</taxon>
        <taxon>Drexlerviridae</taxon>
        <taxon>Rogunavirinae</taxon>
        <taxon>Eastlansingvirus</taxon>
        <taxon>Eastlansingvirus Sf12</taxon>
    </lineage>
</organism>